<dbReference type="InterPro" id="IPR013786">
    <property type="entry name" value="AcylCoA_DH/ox_N"/>
</dbReference>
<reference evidence="11" key="1">
    <citation type="submission" date="2016-10" db="EMBL/GenBank/DDBJ databases">
        <authorList>
            <person name="Varghese N."/>
            <person name="Submissions S."/>
        </authorList>
    </citation>
    <scope>NUCLEOTIDE SEQUENCE [LARGE SCALE GENOMIC DNA]</scope>
    <source>
        <strain evidence="11">DSM 44268</strain>
    </source>
</reference>
<dbReference type="InterPro" id="IPR009075">
    <property type="entry name" value="AcylCo_DH/oxidase_C"/>
</dbReference>
<dbReference type="PANTHER" id="PTHR43884">
    <property type="entry name" value="ACYL-COA DEHYDROGENASE"/>
    <property type="match status" value="1"/>
</dbReference>
<dbReference type="InterPro" id="IPR046373">
    <property type="entry name" value="Acyl-CoA_Oxase/DH_mid-dom_sf"/>
</dbReference>
<evidence type="ECO:0000259" key="9">
    <source>
        <dbReference type="Pfam" id="PF02771"/>
    </source>
</evidence>
<keyword evidence="5 6" id="KW-0560">Oxidoreductase</keyword>
<keyword evidence="4 6" id="KW-0274">FAD</keyword>
<feature type="domain" description="Acyl-CoA dehydrogenase/oxidase C-terminal" evidence="7">
    <location>
        <begin position="235"/>
        <end position="369"/>
    </location>
</feature>
<evidence type="ECO:0000256" key="6">
    <source>
        <dbReference type="RuleBase" id="RU362125"/>
    </source>
</evidence>
<dbReference type="Pfam" id="PF02771">
    <property type="entry name" value="Acyl-CoA_dh_N"/>
    <property type="match status" value="1"/>
</dbReference>
<comment type="cofactor">
    <cofactor evidence="1 6">
        <name>FAD</name>
        <dbReference type="ChEBI" id="CHEBI:57692"/>
    </cofactor>
</comment>
<dbReference type="EMBL" id="FNBT01000001">
    <property type="protein sequence ID" value="SDE99002.1"/>
    <property type="molecule type" value="Genomic_DNA"/>
</dbReference>
<evidence type="ECO:0000256" key="1">
    <source>
        <dbReference type="ARBA" id="ARBA00001974"/>
    </source>
</evidence>
<evidence type="ECO:0000259" key="8">
    <source>
        <dbReference type="Pfam" id="PF02770"/>
    </source>
</evidence>
<dbReference type="Gene3D" id="1.20.140.10">
    <property type="entry name" value="Butyryl-CoA Dehydrogenase, subunit A, domain 3"/>
    <property type="match status" value="1"/>
</dbReference>
<dbReference type="Pfam" id="PF00441">
    <property type="entry name" value="Acyl-CoA_dh_1"/>
    <property type="match status" value="1"/>
</dbReference>
<keyword evidence="3 6" id="KW-0285">Flavoprotein</keyword>
<evidence type="ECO:0000256" key="3">
    <source>
        <dbReference type="ARBA" id="ARBA00022630"/>
    </source>
</evidence>
<comment type="similarity">
    <text evidence="2 6">Belongs to the acyl-CoA dehydrogenase family.</text>
</comment>
<dbReference type="InterPro" id="IPR009100">
    <property type="entry name" value="AcylCoA_DH/oxidase_NM_dom_sf"/>
</dbReference>
<gene>
    <name evidence="10" type="ORF">SAMN05660662_0570</name>
</gene>
<dbReference type="CDD" id="cd00567">
    <property type="entry name" value="ACAD"/>
    <property type="match status" value="1"/>
</dbReference>
<dbReference type="SUPFAM" id="SSF47203">
    <property type="entry name" value="Acyl-CoA dehydrogenase C-terminal domain-like"/>
    <property type="match status" value="1"/>
</dbReference>
<feature type="domain" description="Acyl-CoA oxidase/dehydrogenase middle" evidence="8">
    <location>
        <begin position="123"/>
        <end position="193"/>
    </location>
</feature>
<dbReference type="GO" id="GO:0050660">
    <property type="term" value="F:flavin adenine dinucleotide binding"/>
    <property type="evidence" value="ECO:0007669"/>
    <property type="project" value="InterPro"/>
</dbReference>
<dbReference type="RefSeq" id="WP_091763594.1">
    <property type="nucleotide sequence ID" value="NZ_FNBT01000001.1"/>
</dbReference>
<dbReference type="InterPro" id="IPR037069">
    <property type="entry name" value="AcylCoA_DH/ox_N_sf"/>
</dbReference>
<dbReference type="AlphaFoldDB" id="A0A1G7HET7"/>
<feature type="domain" description="Acyl-CoA dehydrogenase/oxidase N-terminal" evidence="9">
    <location>
        <begin position="7"/>
        <end position="117"/>
    </location>
</feature>
<dbReference type="OrthoDB" id="8677713at2"/>
<dbReference type="SUPFAM" id="SSF56645">
    <property type="entry name" value="Acyl-CoA dehydrogenase NM domain-like"/>
    <property type="match status" value="1"/>
</dbReference>
<dbReference type="Gene3D" id="2.40.110.10">
    <property type="entry name" value="Butyryl-CoA Dehydrogenase, subunit A, domain 2"/>
    <property type="match status" value="1"/>
</dbReference>
<proteinExistence type="inferred from homology"/>
<dbReference type="PANTHER" id="PTHR43884:SF20">
    <property type="entry name" value="ACYL-COA DEHYDROGENASE FADE28"/>
    <property type="match status" value="1"/>
</dbReference>
<evidence type="ECO:0000256" key="4">
    <source>
        <dbReference type="ARBA" id="ARBA00022827"/>
    </source>
</evidence>
<evidence type="ECO:0000256" key="2">
    <source>
        <dbReference type="ARBA" id="ARBA00009347"/>
    </source>
</evidence>
<name>A0A1G7HET7_9ACTN</name>
<dbReference type="GO" id="GO:0003995">
    <property type="term" value="F:acyl-CoA dehydrogenase activity"/>
    <property type="evidence" value="ECO:0007669"/>
    <property type="project" value="TreeGrafter"/>
</dbReference>
<keyword evidence="11" id="KW-1185">Reference proteome</keyword>
<evidence type="ECO:0000313" key="10">
    <source>
        <dbReference type="EMBL" id="SDE99002.1"/>
    </source>
</evidence>
<evidence type="ECO:0000256" key="5">
    <source>
        <dbReference type="ARBA" id="ARBA00023002"/>
    </source>
</evidence>
<dbReference type="Proteomes" id="UP000199406">
    <property type="component" value="Unassembled WGS sequence"/>
</dbReference>
<dbReference type="InterPro" id="IPR006091">
    <property type="entry name" value="Acyl-CoA_Oxase/DH_mid-dom"/>
</dbReference>
<organism evidence="10 11">
    <name type="scientific">Blastococcus aurantiacus</name>
    <dbReference type="NCBI Taxonomy" id="1550231"/>
    <lineage>
        <taxon>Bacteria</taxon>
        <taxon>Bacillati</taxon>
        <taxon>Actinomycetota</taxon>
        <taxon>Actinomycetes</taxon>
        <taxon>Geodermatophilales</taxon>
        <taxon>Geodermatophilaceae</taxon>
        <taxon>Blastococcus</taxon>
    </lineage>
</organism>
<dbReference type="Gene3D" id="1.10.540.10">
    <property type="entry name" value="Acyl-CoA dehydrogenase/oxidase, N-terminal domain"/>
    <property type="match status" value="1"/>
</dbReference>
<sequence>MLMQFDKEQEELRRTLRRFLETKSSSEEVRRLMETEEGYDPGVWKQMAEQLGLQGLAIPEEFGGSGFSILETALVTEEMGRALLPAPYLATVLAANLLQLSDDQQAKTDLLPGIADGSTIATVALAEADGRWTAENLSTTATRAGDGWTLEGQKSFVLDGTTASLLLVVAQAPGGPSVFAVEGSASGLTRRGLTTLDMTRKLAEVGFSGTPARLVGAEGDAATLVPQLMRTAVVLLATEQVGGAQRCLERTVEYVNIRFQFGRPVGSFQAVKHRCADMLLEVESARSAAYYALWALAEGADDAEISVDLAKAYCSEAYWIAASDSIQLHGGIAFTWEHDAHLYYRRAKSTSLLFGTPTEHWDAVAEQLLSR</sequence>
<dbReference type="InterPro" id="IPR036250">
    <property type="entry name" value="AcylCo_DH-like_C"/>
</dbReference>
<dbReference type="Pfam" id="PF02770">
    <property type="entry name" value="Acyl-CoA_dh_M"/>
    <property type="match status" value="1"/>
</dbReference>
<evidence type="ECO:0000259" key="7">
    <source>
        <dbReference type="Pfam" id="PF00441"/>
    </source>
</evidence>
<dbReference type="STRING" id="1550231.SAMN05660662_0570"/>
<evidence type="ECO:0000313" key="11">
    <source>
        <dbReference type="Proteomes" id="UP000199406"/>
    </source>
</evidence>
<protein>
    <submittedName>
        <fullName evidence="10">Acyl-CoA dehydrogenase</fullName>
    </submittedName>
</protein>
<accession>A0A1G7HET7</accession>